<dbReference type="Proteomes" id="UP000264036">
    <property type="component" value="Unassembled WGS sequence"/>
</dbReference>
<dbReference type="GO" id="GO:0043565">
    <property type="term" value="F:sequence-specific DNA binding"/>
    <property type="evidence" value="ECO:0007669"/>
    <property type="project" value="InterPro"/>
</dbReference>
<accession>A0A356LG78</accession>
<dbReference type="AlphaFoldDB" id="A0A356LG78"/>
<evidence type="ECO:0000313" key="5">
    <source>
        <dbReference type="EMBL" id="HBP30020.1"/>
    </source>
</evidence>
<dbReference type="InterPro" id="IPR002818">
    <property type="entry name" value="DJ-1/PfpI"/>
</dbReference>
<name>A0A356LG78_9BURK</name>
<dbReference type="Gene3D" id="1.10.10.60">
    <property type="entry name" value="Homeodomain-like"/>
    <property type="match status" value="1"/>
</dbReference>
<dbReference type="InterPro" id="IPR052158">
    <property type="entry name" value="INH-QAR"/>
</dbReference>
<sequence length="335" mass="36723">MISVCFLLLPGTLIMDVAGPAEVFRLANQHLEARGKPAQFALQFISPERTITSSVGLAFHDIAPLPDLNDLRERGPVWLVLSGRSGPTASIIHHDPVWLKARTWLTRYVELFNAHADSGCALLTICAGALLLADAGLASGRTLTTHHDFLDELARLAPRAQVLRNRLYVDDGNLLSSAGITAGIDLALHCVSTVAGEGVASATAQSMRVTRRRHRQEPEISPLLQYRHHQHQALLRVQDAIEADPAAPWDSITLATIAHVSPRQLLRIFRQQLGVSARDYIEAVRLFTLAQISDIERPDANGLRLAGFSSTQQLRRARARQAKREPTKAKKGNVA</sequence>
<dbReference type="InterPro" id="IPR029062">
    <property type="entry name" value="Class_I_gatase-like"/>
</dbReference>
<comment type="caution">
    <text evidence="5">The sequence shown here is derived from an EMBL/GenBank/DDBJ whole genome shotgun (WGS) entry which is preliminary data.</text>
</comment>
<feature type="region of interest" description="Disordered" evidence="3">
    <location>
        <begin position="314"/>
        <end position="335"/>
    </location>
</feature>
<dbReference type="PROSITE" id="PS01124">
    <property type="entry name" value="HTH_ARAC_FAMILY_2"/>
    <property type="match status" value="1"/>
</dbReference>
<evidence type="ECO:0000256" key="1">
    <source>
        <dbReference type="ARBA" id="ARBA00023015"/>
    </source>
</evidence>
<reference evidence="5 6" key="1">
    <citation type="journal article" date="2018" name="Nat. Biotechnol.">
        <title>A standardized bacterial taxonomy based on genome phylogeny substantially revises the tree of life.</title>
        <authorList>
            <person name="Parks D.H."/>
            <person name="Chuvochina M."/>
            <person name="Waite D.W."/>
            <person name="Rinke C."/>
            <person name="Skarshewski A."/>
            <person name="Chaumeil P.A."/>
            <person name="Hugenholtz P."/>
        </authorList>
    </citation>
    <scope>NUCLEOTIDE SEQUENCE [LARGE SCALE GENOMIC DNA]</scope>
    <source>
        <strain evidence="5">UBA10707</strain>
    </source>
</reference>
<evidence type="ECO:0000313" key="6">
    <source>
        <dbReference type="Proteomes" id="UP000264036"/>
    </source>
</evidence>
<dbReference type="SUPFAM" id="SSF46689">
    <property type="entry name" value="Homeodomain-like"/>
    <property type="match status" value="1"/>
</dbReference>
<keyword evidence="2" id="KW-0804">Transcription</keyword>
<organism evidence="5 6">
    <name type="scientific">Advenella kashmirensis</name>
    <dbReference type="NCBI Taxonomy" id="310575"/>
    <lineage>
        <taxon>Bacteria</taxon>
        <taxon>Pseudomonadati</taxon>
        <taxon>Pseudomonadota</taxon>
        <taxon>Betaproteobacteria</taxon>
        <taxon>Burkholderiales</taxon>
        <taxon>Alcaligenaceae</taxon>
    </lineage>
</organism>
<dbReference type="InterPro" id="IPR018060">
    <property type="entry name" value="HTH_AraC"/>
</dbReference>
<protein>
    <submittedName>
        <fullName evidence="5">AraC family transcriptional regulator</fullName>
    </submittedName>
</protein>
<dbReference type="Gene3D" id="3.40.50.880">
    <property type="match status" value="1"/>
</dbReference>
<dbReference type="Pfam" id="PF12833">
    <property type="entry name" value="HTH_18"/>
    <property type="match status" value="1"/>
</dbReference>
<dbReference type="InterPro" id="IPR009057">
    <property type="entry name" value="Homeodomain-like_sf"/>
</dbReference>
<evidence type="ECO:0000256" key="3">
    <source>
        <dbReference type="SAM" id="MobiDB-lite"/>
    </source>
</evidence>
<proteinExistence type="predicted"/>
<dbReference type="EMBL" id="DOEK01000028">
    <property type="protein sequence ID" value="HBP30020.1"/>
    <property type="molecule type" value="Genomic_DNA"/>
</dbReference>
<keyword evidence="1" id="KW-0805">Transcription regulation</keyword>
<feature type="domain" description="HTH araC/xylS-type" evidence="4">
    <location>
        <begin position="235"/>
        <end position="332"/>
    </location>
</feature>
<dbReference type="SUPFAM" id="SSF52317">
    <property type="entry name" value="Class I glutamine amidotransferase-like"/>
    <property type="match status" value="1"/>
</dbReference>
<evidence type="ECO:0000256" key="2">
    <source>
        <dbReference type="ARBA" id="ARBA00023163"/>
    </source>
</evidence>
<dbReference type="PANTHER" id="PTHR43130:SF3">
    <property type="entry name" value="HTH-TYPE TRANSCRIPTIONAL REGULATOR RV1931C"/>
    <property type="match status" value="1"/>
</dbReference>
<evidence type="ECO:0000259" key="4">
    <source>
        <dbReference type="PROSITE" id="PS01124"/>
    </source>
</evidence>
<dbReference type="PANTHER" id="PTHR43130">
    <property type="entry name" value="ARAC-FAMILY TRANSCRIPTIONAL REGULATOR"/>
    <property type="match status" value="1"/>
</dbReference>
<gene>
    <name evidence="5" type="ORF">DD666_11455</name>
</gene>
<dbReference type="Pfam" id="PF01965">
    <property type="entry name" value="DJ-1_PfpI"/>
    <property type="match status" value="1"/>
</dbReference>
<dbReference type="GO" id="GO:0003700">
    <property type="term" value="F:DNA-binding transcription factor activity"/>
    <property type="evidence" value="ECO:0007669"/>
    <property type="project" value="InterPro"/>
</dbReference>